<dbReference type="InterPro" id="IPR000421">
    <property type="entry name" value="FA58C"/>
</dbReference>
<evidence type="ECO:0000313" key="4">
    <source>
        <dbReference type="EMBL" id="KAL3885182.1"/>
    </source>
</evidence>
<comment type="caution">
    <text evidence="4">The sequence shown here is derived from an EMBL/GenBank/DDBJ whole genome shotgun (WGS) entry which is preliminary data.</text>
</comment>
<reference evidence="4 5" key="1">
    <citation type="submission" date="2024-11" db="EMBL/GenBank/DDBJ databases">
        <title>Chromosome-level genome assembly of the freshwater bivalve Anodonta woodiana.</title>
        <authorList>
            <person name="Chen X."/>
        </authorList>
    </citation>
    <scope>NUCLEOTIDE SEQUENCE [LARGE SCALE GENOMIC DNA]</scope>
    <source>
        <strain evidence="4">MN2024</strain>
        <tissue evidence="4">Gills</tissue>
    </source>
</reference>
<dbReference type="CDD" id="cd00057">
    <property type="entry name" value="FA58C"/>
    <property type="match status" value="1"/>
</dbReference>
<feature type="signal peptide" evidence="1">
    <location>
        <begin position="1"/>
        <end position="27"/>
    </location>
</feature>
<dbReference type="PROSITE" id="PS50060">
    <property type="entry name" value="MAM_2"/>
    <property type="match status" value="1"/>
</dbReference>
<accession>A0ABD3XG10</accession>
<evidence type="ECO:0000259" key="3">
    <source>
        <dbReference type="PROSITE" id="PS50060"/>
    </source>
</evidence>
<dbReference type="Gene3D" id="2.60.120.260">
    <property type="entry name" value="Galactose-binding domain-like"/>
    <property type="match status" value="1"/>
</dbReference>
<keyword evidence="5" id="KW-1185">Reference proteome</keyword>
<dbReference type="InterPro" id="IPR000998">
    <property type="entry name" value="MAM_dom"/>
</dbReference>
<feature type="chain" id="PRO_5044877190" description="F5/8 type C domain-containing protein" evidence="1">
    <location>
        <begin position="28"/>
        <end position="244"/>
    </location>
</feature>
<proteinExistence type="predicted"/>
<feature type="domain" description="MAM" evidence="3">
    <location>
        <begin position="198"/>
        <end position="244"/>
    </location>
</feature>
<name>A0ABD3XG10_SINWO</name>
<dbReference type="SMART" id="SM00231">
    <property type="entry name" value="FA58C"/>
    <property type="match status" value="1"/>
</dbReference>
<sequence>MKPHLFSRYVALWILSHEIHCALKVSAQVCNVFLVSGEYGVPNGSLTASSSLAPGHAPMYGRLNTSFVQGEHFGGWAPQSASNQFIQVQLNGLSSIQGVATQGRNVTNESQDEQFFFRVTKYEVAYSLDGLSWSTVMNPNMTAKAFQGNTDQNSIHVNWFPCIFEARYVRIHPTEWNIFPTLRFDIIGCPAFAANDSSDCGFENGICGWNQRNENETAVWKTLNGSNASSGQLPYRGHTCTNGK</sequence>
<evidence type="ECO:0000256" key="1">
    <source>
        <dbReference type="SAM" id="SignalP"/>
    </source>
</evidence>
<evidence type="ECO:0000313" key="5">
    <source>
        <dbReference type="Proteomes" id="UP001634394"/>
    </source>
</evidence>
<feature type="domain" description="F5/8 type C" evidence="2">
    <location>
        <begin position="27"/>
        <end position="189"/>
    </location>
</feature>
<evidence type="ECO:0000259" key="2">
    <source>
        <dbReference type="PROSITE" id="PS50022"/>
    </source>
</evidence>
<protein>
    <recommendedName>
        <fullName evidence="6">F5/8 type C domain-containing protein</fullName>
    </recommendedName>
</protein>
<evidence type="ECO:0008006" key="6">
    <source>
        <dbReference type="Google" id="ProtNLM"/>
    </source>
</evidence>
<dbReference type="InterPro" id="IPR008979">
    <property type="entry name" value="Galactose-bd-like_sf"/>
</dbReference>
<dbReference type="AlphaFoldDB" id="A0ABD3XG10"/>
<dbReference type="PROSITE" id="PS50022">
    <property type="entry name" value="FA58C_3"/>
    <property type="match status" value="1"/>
</dbReference>
<dbReference type="SUPFAM" id="SSF49785">
    <property type="entry name" value="Galactose-binding domain-like"/>
    <property type="match status" value="1"/>
</dbReference>
<gene>
    <name evidence="4" type="ORF">ACJMK2_025276</name>
</gene>
<dbReference type="Pfam" id="PF00754">
    <property type="entry name" value="F5_F8_type_C"/>
    <property type="match status" value="1"/>
</dbReference>
<dbReference type="Proteomes" id="UP001634394">
    <property type="component" value="Unassembled WGS sequence"/>
</dbReference>
<organism evidence="4 5">
    <name type="scientific">Sinanodonta woodiana</name>
    <name type="common">Chinese pond mussel</name>
    <name type="synonym">Anodonta woodiana</name>
    <dbReference type="NCBI Taxonomy" id="1069815"/>
    <lineage>
        <taxon>Eukaryota</taxon>
        <taxon>Metazoa</taxon>
        <taxon>Spiralia</taxon>
        <taxon>Lophotrochozoa</taxon>
        <taxon>Mollusca</taxon>
        <taxon>Bivalvia</taxon>
        <taxon>Autobranchia</taxon>
        <taxon>Heteroconchia</taxon>
        <taxon>Palaeoheterodonta</taxon>
        <taxon>Unionida</taxon>
        <taxon>Unionoidea</taxon>
        <taxon>Unionidae</taxon>
        <taxon>Unioninae</taxon>
        <taxon>Sinanodonta</taxon>
    </lineage>
</organism>
<keyword evidence="1" id="KW-0732">Signal</keyword>
<dbReference type="EMBL" id="JBJQND010000002">
    <property type="protein sequence ID" value="KAL3885182.1"/>
    <property type="molecule type" value="Genomic_DNA"/>
</dbReference>
<dbReference type="PANTHER" id="PTHR24543">
    <property type="entry name" value="MULTICOPPER OXIDASE-RELATED"/>
    <property type="match status" value="1"/>
</dbReference>